<accession>A0AAU9LP59</accession>
<feature type="domain" description="Spen paralogue and orthologue SPOC C-terminal" evidence="1">
    <location>
        <begin position="44"/>
        <end position="120"/>
    </location>
</feature>
<dbReference type="Proteomes" id="UP001160483">
    <property type="component" value="Unassembled WGS sequence"/>
</dbReference>
<sequence length="274" mass="31259">MIAFTVYKSSKYLFDCVGATDLTQSESYMTVNINALKALGLHAVDVFKRMDSVEVEKLIASCREHPPQIVVMPATHGDIQPFRKFTKYLKARQRAGVVLLADRRLLVLMPLDNDDLRIRCVVISAKSFAKTSTALSSHEANIQVGKAVAETELQAQLLNAMHPPSLTGQRSDKRRRVRMRSHNRVRLQQEEVADTTHQDSLSVKYRHVQAEVAAPTFAPSKDLTMLYSLSRLERATRIAQLRQEYEVFHKLHHEVLQEWSKSNSERQLNNNRPL</sequence>
<proteinExistence type="predicted"/>
<dbReference type="AlphaFoldDB" id="A0AAU9LP59"/>
<evidence type="ECO:0000313" key="3">
    <source>
        <dbReference type="EMBL" id="CAH0520927.1"/>
    </source>
</evidence>
<evidence type="ECO:0000313" key="4">
    <source>
        <dbReference type="Proteomes" id="UP001158986"/>
    </source>
</evidence>
<comment type="caution">
    <text evidence="2">The sequence shown here is derived from an EMBL/GenBank/DDBJ whole genome shotgun (WGS) entry which is preliminary data.</text>
</comment>
<reference evidence="2 4" key="1">
    <citation type="submission" date="2021-11" db="EMBL/GenBank/DDBJ databases">
        <authorList>
            <person name="Islam A."/>
            <person name="Islam S."/>
            <person name="Flora M.S."/>
            <person name="Rahman M."/>
            <person name="Ziaur R.M."/>
            <person name="Epstein J.H."/>
            <person name="Hassan M."/>
            <person name="Klassen M."/>
            <person name="Woodard K."/>
            <person name="Webb A."/>
            <person name="Webby R.J."/>
            <person name="El Zowalaty M.E."/>
        </authorList>
    </citation>
    <scope>NUCLEOTIDE SEQUENCE</scope>
    <source>
        <strain evidence="3">Pbs1</strain>
        <strain evidence="2">Pbs3</strain>
    </source>
</reference>
<evidence type="ECO:0000313" key="2">
    <source>
        <dbReference type="EMBL" id="CAH0482623.1"/>
    </source>
</evidence>
<dbReference type="EMBL" id="CAKKTJ010000335">
    <property type="protein sequence ID" value="CAH0482623.1"/>
    <property type="molecule type" value="Genomic_DNA"/>
</dbReference>
<protein>
    <recommendedName>
        <fullName evidence="1">Spen paralogue and orthologue SPOC C-terminal domain-containing protein</fullName>
    </recommendedName>
</protein>
<dbReference type="InterPro" id="IPR012921">
    <property type="entry name" value="SPOC_C"/>
</dbReference>
<dbReference type="Pfam" id="PF07744">
    <property type="entry name" value="SPOC"/>
    <property type="match status" value="1"/>
</dbReference>
<dbReference type="Proteomes" id="UP001158986">
    <property type="component" value="Unassembled WGS sequence"/>
</dbReference>
<keyword evidence="4" id="KW-1185">Reference proteome</keyword>
<dbReference type="EMBL" id="CAKLCB010000373">
    <property type="protein sequence ID" value="CAH0520927.1"/>
    <property type="molecule type" value="Genomic_DNA"/>
</dbReference>
<gene>
    <name evidence="3" type="ORF">PBS001_LOCUS7389</name>
    <name evidence="2" type="ORF">PBS003_LOCUS9208</name>
</gene>
<organism evidence="2 5">
    <name type="scientific">Peronospora belbahrii</name>
    <dbReference type="NCBI Taxonomy" id="622444"/>
    <lineage>
        <taxon>Eukaryota</taxon>
        <taxon>Sar</taxon>
        <taxon>Stramenopiles</taxon>
        <taxon>Oomycota</taxon>
        <taxon>Peronosporomycetes</taxon>
        <taxon>Peronosporales</taxon>
        <taxon>Peronosporaceae</taxon>
        <taxon>Peronospora</taxon>
    </lineage>
</organism>
<evidence type="ECO:0000259" key="1">
    <source>
        <dbReference type="Pfam" id="PF07744"/>
    </source>
</evidence>
<name>A0AAU9LP59_9STRA</name>
<evidence type="ECO:0000313" key="5">
    <source>
        <dbReference type="Proteomes" id="UP001160483"/>
    </source>
</evidence>